<name>A0A411ECL3_9FLAO</name>
<reference evidence="2 3" key="1">
    <citation type="submission" date="2019-01" db="EMBL/GenBank/DDBJ databases">
        <title>Muriicola soli sp. nov., isolated from soil.</title>
        <authorList>
            <person name="Kang H.J."/>
            <person name="Kim S.B."/>
        </authorList>
    </citation>
    <scope>NUCLEOTIDE SEQUENCE [LARGE SCALE GENOMIC DNA]</scope>
    <source>
        <strain evidence="2 3">MMS17-SY002</strain>
    </source>
</reference>
<evidence type="ECO:0000259" key="1">
    <source>
        <dbReference type="Pfam" id="PF00248"/>
    </source>
</evidence>
<dbReference type="KEGG" id="mur:EQY75_12295"/>
<evidence type="ECO:0000313" key="2">
    <source>
        <dbReference type="EMBL" id="QBA65243.1"/>
    </source>
</evidence>
<dbReference type="GO" id="GO:0016491">
    <property type="term" value="F:oxidoreductase activity"/>
    <property type="evidence" value="ECO:0007669"/>
    <property type="project" value="InterPro"/>
</dbReference>
<accession>A0A411ECL3</accession>
<dbReference type="PANTHER" id="PTHR43364:SF1">
    <property type="entry name" value="OXIDOREDUCTASE YDHF"/>
    <property type="match status" value="1"/>
</dbReference>
<dbReference type="CDD" id="cd19092">
    <property type="entry name" value="AKR_BsYcsN_EcYdhF-like"/>
    <property type="match status" value="1"/>
</dbReference>
<keyword evidence="3" id="KW-1185">Reference proteome</keyword>
<dbReference type="Proteomes" id="UP000290889">
    <property type="component" value="Chromosome"/>
</dbReference>
<dbReference type="InterPro" id="IPR020471">
    <property type="entry name" value="AKR"/>
</dbReference>
<dbReference type="Pfam" id="PF00248">
    <property type="entry name" value="Aldo_ket_red"/>
    <property type="match status" value="1"/>
</dbReference>
<dbReference type="SUPFAM" id="SSF51430">
    <property type="entry name" value="NAD(P)-linked oxidoreductase"/>
    <property type="match status" value="1"/>
</dbReference>
<organism evidence="2 3">
    <name type="scientific">Muriicola soli</name>
    <dbReference type="NCBI Taxonomy" id="2507538"/>
    <lineage>
        <taxon>Bacteria</taxon>
        <taxon>Pseudomonadati</taxon>
        <taxon>Bacteroidota</taxon>
        <taxon>Flavobacteriia</taxon>
        <taxon>Flavobacteriales</taxon>
        <taxon>Flavobacteriaceae</taxon>
        <taxon>Muriicola</taxon>
    </lineage>
</organism>
<dbReference type="InterPro" id="IPR050523">
    <property type="entry name" value="AKR_Detox_Biosynth"/>
</dbReference>
<protein>
    <submittedName>
        <fullName evidence="2">Aldo/keto reductase</fullName>
    </submittedName>
</protein>
<dbReference type="InterPro" id="IPR036812">
    <property type="entry name" value="NAD(P)_OxRdtase_dom_sf"/>
</dbReference>
<dbReference type="PRINTS" id="PR00069">
    <property type="entry name" value="ALDKETRDTASE"/>
</dbReference>
<dbReference type="RefSeq" id="WP_129606292.1">
    <property type="nucleotide sequence ID" value="NZ_CP035544.1"/>
</dbReference>
<proteinExistence type="predicted"/>
<feature type="domain" description="NADP-dependent oxidoreductase" evidence="1">
    <location>
        <begin position="9"/>
        <end position="278"/>
    </location>
</feature>
<dbReference type="GO" id="GO:0005829">
    <property type="term" value="C:cytosol"/>
    <property type="evidence" value="ECO:0007669"/>
    <property type="project" value="TreeGrafter"/>
</dbReference>
<dbReference type="EMBL" id="CP035544">
    <property type="protein sequence ID" value="QBA65243.1"/>
    <property type="molecule type" value="Genomic_DNA"/>
</dbReference>
<dbReference type="OrthoDB" id="9773828at2"/>
<sequence>MKSAIKLSRIIAGTMTWGSWGKRLSKSEMISLMNHCLETGITTFDHADIYGGYGNEEEFGNALAESAISRKEIQLVSKCGIQYICEARDNKVKHYNYSSDYIIWSAERSLEKLCTEYLDLFLLHRPSPLLDPEPIAKAIDHLLSSGKIRSFGVSNFTPSQIAMLETAIPVQANQVECSLTAEGVMYDGTLDDCIANGRLSMAWSPLGSYFREDNERTKRIKEALTPMKEKYNASEDQLILAWLMTHPAGIHPVVGTSNASRLADSIKAAELNLELEDWFILLQASQGHEVP</sequence>
<dbReference type="AlphaFoldDB" id="A0A411ECL3"/>
<dbReference type="PANTHER" id="PTHR43364">
    <property type="entry name" value="NADH-SPECIFIC METHYLGLYOXAL REDUCTASE-RELATED"/>
    <property type="match status" value="1"/>
</dbReference>
<gene>
    <name evidence="2" type="ORF">EQY75_12295</name>
</gene>
<evidence type="ECO:0000313" key="3">
    <source>
        <dbReference type="Proteomes" id="UP000290889"/>
    </source>
</evidence>
<dbReference type="Gene3D" id="3.20.20.100">
    <property type="entry name" value="NADP-dependent oxidoreductase domain"/>
    <property type="match status" value="1"/>
</dbReference>
<dbReference type="InterPro" id="IPR023210">
    <property type="entry name" value="NADP_OxRdtase_dom"/>
</dbReference>